<dbReference type="AlphaFoldDB" id="A0A1G2BPD8"/>
<comment type="caution">
    <text evidence="1">The sequence shown here is derived from an EMBL/GenBank/DDBJ whole genome shotgun (WGS) entry which is preliminary data.</text>
</comment>
<organism evidence="1 2">
    <name type="scientific">Candidatus Komeilibacteria bacterium RIFCSPLOWO2_02_FULL_48_11</name>
    <dbReference type="NCBI Taxonomy" id="1798553"/>
    <lineage>
        <taxon>Bacteria</taxon>
        <taxon>Candidatus Komeiliibacteriota</taxon>
    </lineage>
</organism>
<proteinExistence type="predicted"/>
<name>A0A1G2BPD8_9BACT</name>
<sequence>MPNFDQQNFQALIKKIEEAKKSGTVDLSTEEDLSIAVMNLISLEEHFFFTGEKTREAKYFDLMGEVREMRKNLLARLIDKHEGETWCITKHLLATTMRLIEVGTKLQTDGKKDEARQTFDQAYKMYALFWALRLKLIDTAGLKKTAESEKPWTLQDIVNKLVDCCDE</sequence>
<evidence type="ECO:0000313" key="1">
    <source>
        <dbReference type="EMBL" id="OGY90968.1"/>
    </source>
</evidence>
<dbReference type="EMBL" id="MHKO01000056">
    <property type="protein sequence ID" value="OGY90968.1"/>
    <property type="molecule type" value="Genomic_DNA"/>
</dbReference>
<reference evidence="1 2" key="1">
    <citation type="journal article" date="2016" name="Nat. Commun.">
        <title>Thousands of microbial genomes shed light on interconnected biogeochemical processes in an aquifer system.</title>
        <authorList>
            <person name="Anantharaman K."/>
            <person name="Brown C.T."/>
            <person name="Hug L.A."/>
            <person name="Sharon I."/>
            <person name="Castelle C.J."/>
            <person name="Probst A.J."/>
            <person name="Thomas B.C."/>
            <person name="Singh A."/>
            <person name="Wilkins M.J."/>
            <person name="Karaoz U."/>
            <person name="Brodie E.L."/>
            <person name="Williams K.H."/>
            <person name="Hubbard S.S."/>
            <person name="Banfield J.F."/>
        </authorList>
    </citation>
    <scope>NUCLEOTIDE SEQUENCE [LARGE SCALE GENOMIC DNA]</scope>
</reference>
<evidence type="ECO:0000313" key="2">
    <source>
        <dbReference type="Proteomes" id="UP000178109"/>
    </source>
</evidence>
<dbReference type="STRING" id="1798553.A3H70_04085"/>
<protein>
    <submittedName>
        <fullName evidence="1">Uncharacterized protein</fullName>
    </submittedName>
</protein>
<gene>
    <name evidence="1" type="ORF">A3H70_04085</name>
</gene>
<accession>A0A1G2BPD8</accession>
<dbReference type="Proteomes" id="UP000178109">
    <property type="component" value="Unassembled WGS sequence"/>
</dbReference>